<sequence length="108" mass="12284">MGVEKVVIRVNEVGEHEFDWWIDRGRRWWVAKADRVLNAHELIVIDSVNVVRAAGRIYGVLKDIEDGSGRVSIEVLPDEDSPLLGKEIQRSKSRNPVAYMSDIEVISE</sequence>
<reference evidence="2" key="2">
    <citation type="submission" date="2010-07" db="EMBL/GenBank/DDBJ databases">
        <title>Complete genome sequence of Arthrobacter arilaitensis (strain DSM 16368 / CIP 108037 / JCM 13566 / Re117).</title>
        <authorList>
            <person name="Genoscope."/>
        </authorList>
    </citation>
    <scope>NUCLEOTIDE SEQUENCE [LARGE SCALE GENOMIC DNA]</scope>
    <source>
        <strain evidence="2">DSM 16368 / CIP 108037 / IAM 15318 / JCM 13566 / Re117</strain>
    </source>
</reference>
<name>A0ABP1U866_GLUAR</name>
<protein>
    <submittedName>
        <fullName evidence="1">Uncharacterized protein</fullName>
    </submittedName>
</protein>
<dbReference type="GeneID" id="303186596"/>
<dbReference type="EMBL" id="FQ311875">
    <property type="protein sequence ID" value="CBT77242.1"/>
    <property type="molecule type" value="Genomic_DNA"/>
</dbReference>
<dbReference type="Proteomes" id="UP000006878">
    <property type="component" value="Chromosome"/>
</dbReference>
<proteinExistence type="predicted"/>
<evidence type="ECO:0000313" key="2">
    <source>
        <dbReference type="Proteomes" id="UP000006878"/>
    </source>
</evidence>
<gene>
    <name evidence="1" type="ordered locus">AARI_30400</name>
</gene>
<keyword evidence="2" id="KW-1185">Reference proteome</keyword>
<accession>A0ABP1U866</accession>
<organism evidence="1 2">
    <name type="scientific">Glutamicibacter arilaitensis (strain DSM 16368 / CIP 108037 / IAM 15318 / JCM 13566 / NCIMB 14258 / Re117)</name>
    <name type="common">Arthrobacter arilaitensis</name>
    <dbReference type="NCBI Taxonomy" id="861360"/>
    <lineage>
        <taxon>Bacteria</taxon>
        <taxon>Bacillati</taxon>
        <taxon>Actinomycetota</taxon>
        <taxon>Actinomycetes</taxon>
        <taxon>Micrococcales</taxon>
        <taxon>Micrococcaceae</taxon>
        <taxon>Glutamicibacter</taxon>
    </lineage>
</organism>
<dbReference type="RefSeq" id="WP_013350347.1">
    <property type="nucleotide sequence ID" value="NC_014550.1"/>
</dbReference>
<reference evidence="2" key="1">
    <citation type="journal article" date="2010" name="PLoS ONE">
        <title>The Arthrobacter arilaitensis Re117 genome sequence reveals its genetic adaptation to the surface of cheese.</title>
        <authorList>
            <person name="Monnet C."/>
            <person name="Loux V."/>
            <person name="Gibrat J.F."/>
            <person name="Spinnler E."/>
            <person name="Barbe V."/>
            <person name="Vacherie B."/>
            <person name="Gavory F."/>
            <person name="Gourbeyre E."/>
            <person name="Siguier P."/>
            <person name="Chandler M."/>
            <person name="Elleuch R."/>
            <person name="Irlinger F."/>
            <person name="Vallaeys T."/>
        </authorList>
    </citation>
    <scope>NUCLEOTIDE SEQUENCE</scope>
    <source>
        <strain evidence="2">DSM 16368 / CIP 108037 / IAM 15318 / JCM 13566 / Re117</strain>
    </source>
</reference>
<evidence type="ECO:0000313" key="1">
    <source>
        <dbReference type="EMBL" id="CBT77242.1"/>
    </source>
</evidence>